<dbReference type="GO" id="GO:0004827">
    <property type="term" value="F:proline-tRNA ligase activity"/>
    <property type="evidence" value="ECO:0007669"/>
    <property type="project" value="UniProtKB-EC"/>
</dbReference>
<dbReference type="AlphaFoldDB" id="A0A6A6JI02"/>
<evidence type="ECO:0000259" key="11">
    <source>
        <dbReference type="PROSITE" id="PS50862"/>
    </source>
</evidence>
<evidence type="ECO:0000313" key="12">
    <source>
        <dbReference type="EMBL" id="KAF2276181.1"/>
    </source>
</evidence>
<dbReference type="EC" id="6.1.1.15" evidence="2"/>
<organism evidence="12 13">
    <name type="scientific">Westerdykella ornata</name>
    <dbReference type="NCBI Taxonomy" id="318751"/>
    <lineage>
        <taxon>Eukaryota</taxon>
        <taxon>Fungi</taxon>
        <taxon>Dikarya</taxon>
        <taxon>Ascomycota</taxon>
        <taxon>Pezizomycotina</taxon>
        <taxon>Dothideomycetes</taxon>
        <taxon>Pleosporomycetidae</taxon>
        <taxon>Pleosporales</taxon>
        <taxon>Sporormiaceae</taxon>
        <taxon>Westerdykella</taxon>
    </lineage>
</organism>
<dbReference type="Gene3D" id="3.40.50.800">
    <property type="entry name" value="Anticodon-binding domain"/>
    <property type="match status" value="1"/>
</dbReference>
<evidence type="ECO:0000256" key="6">
    <source>
        <dbReference type="ARBA" id="ARBA00022917"/>
    </source>
</evidence>
<dbReference type="PANTHER" id="PTHR42753">
    <property type="entry name" value="MITOCHONDRIAL RIBOSOME PROTEIN L39/PROLYL-TRNA LIGASE FAMILY MEMBER"/>
    <property type="match status" value="1"/>
</dbReference>
<dbReference type="EMBL" id="ML986494">
    <property type="protein sequence ID" value="KAF2276181.1"/>
    <property type="molecule type" value="Genomic_DNA"/>
</dbReference>
<keyword evidence="7 12" id="KW-0030">Aminoacyl-tRNA synthetase</keyword>
<accession>A0A6A6JI02</accession>
<sequence>MVAPMAARIWRCRTHSRPSQLRAYSRVSEHPRQRLSKFWTPTGLLQTEPKDHNAPNQKGGLQKDDSASLLARAGYLSQVQSGIFHMLPLGLRVQNKLETLIDKHMDSIGAAKTSLSSITTEALWKKSGRYSTNSELLRIKDRRKSGFLLSPTHEEEITTLVAASLKSYKDLPIRLYQIGRKYRDERRPRNGLLRAKEFMMKDLYTFDYTHETALETYKAVRTAYNNLFRELGIPFIVAEADSGNMGGKLSHEYHFVHPSGEDKIWICDQCEYVANEELAEHKTEARPFTDVMVFTAISADHKTRISIHVGVDQPKDSYDSIHWDHLLNPHALRKAAENLNIDLATGLEPDTLRKLLENTTSTIDIYDIRLQNHIPEATHSPATRDILAIEPGDACPKCENGHLSQVPGIEVGHTFHLGTRYSEPLNAVVATPNNTEKVPVHMGCHGIGVSRLISAVAAMTYDERGLNWPPGIAPYEVVVIPGSGIESKDGEEVYDSFKGAGLDVVLDDRADKNLGWKLKDADLIGYPVIVVLGKTWKSEAGGKVEVQCRRLGEKKLVEKDEVAVTVADLLRRCGKWENPKWVSSS</sequence>
<dbReference type="Pfam" id="PF00587">
    <property type="entry name" value="tRNA-synt_2b"/>
    <property type="match status" value="1"/>
</dbReference>
<evidence type="ECO:0000256" key="9">
    <source>
        <dbReference type="ARBA" id="ARBA00047671"/>
    </source>
</evidence>
<gene>
    <name evidence="12" type="ORF">EI97DRAFT_419026</name>
</gene>
<evidence type="ECO:0000256" key="7">
    <source>
        <dbReference type="ARBA" id="ARBA00023146"/>
    </source>
</evidence>
<feature type="region of interest" description="Disordered" evidence="10">
    <location>
        <begin position="41"/>
        <end position="62"/>
    </location>
</feature>
<dbReference type="PANTHER" id="PTHR42753:SF2">
    <property type="entry name" value="PROLINE--TRNA LIGASE"/>
    <property type="match status" value="1"/>
</dbReference>
<dbReference type="InterPro" id="IPR036621">
    <property type="entry name" value="Anticodon-bd_dom_sf"/>
</dbReference>
<dbReference type="Pfam" id="PF03129">
    <property type="entry name" value="HGTP_anticodon"/>
    <property type="match status" value="1"/>
</dbReference>
<comment type="similarity">
    <text evidence="1">Belongs to the class-II aminoacyl-tRNA synthetase family.</text>
</comment>
<dbReference type="InterPro" id="IPR045864">
    <property type="entry name" value="aa-tRNA-synth_II/BPL/LPL"/>
</dbReference>
<comment type="catalytic activity">
    <reaction evidence="9">
        <text>tRNA(Pro) + L-proline + ATP = L-prolyl-tRNA(Pro) + AMP + diphosphate</text>
        <dbReference type="Rhea" id="RHEA:14305"/>
        <dbReference type="Rhea" id="RHEA-COMP:9700"/>
        <dbReference type="Rhea" id="RHEA-COMP:9702"/>
        <dbReference type="ChEBI" id="CHEBI:30616"/>
        <dbReference type="ChEBI" id="CHEBI:33019"/>
        <dbReference type="ChEBI" id="CHEBI:60039"/>
        <dbReference type="ChEBI" id="CHEBI:78442"/>
        <dbReference type="ChEBI" id="CHEBI:78532"/>
        <dbReference type="ChEBI" id="CHEBI:456215"/>
        <dbReference type="EC" id="6.1.1.15"/>
    </reaction>
</comment>
<dbReference type="CDD" id="cd00779">
    <property type="entry name" value="ProRS_core_prok"/>
    <property type="match status" value="1"/>
</dbReference>
<keyword evidence="6" id="KW-0648">Protein biosynthesis</keyword>
<dbReference type="GeneID" id="54550154"/>
<dbReference type="PROSITE" id="PS50862">
    <property type="entry name" value="AA_TRNA_LIGASE_II"/>
    <property type="match status" value="1"/>
</dbReference>
<dbReference type="OrthoDB" id="10267474at2759"/>
<evidence type="ECO:0000256" key="2">
    <source>
        <dbReference type="ARBA" id="ARBA00012831"/>
    </source>
</evidence>
<keyword evidence="4" id="KW-0547">Nucleotide-binding</keyword>
<evidence type="ECO:0000256" key="8">
    <source>
        <dbReference type="ARBA" id="ARBA00029731"/>
    </source>
</evidence>
<evidence type="ECO:0000256" key="1">
    <source>
        <dbReference type="ARBA" id="ARBA00008226"/>
    </source>
</evidence>
<evidence type="ECO:0000256" key="5">
    <source>
        <dbReference type="ARBA" id="ARBA00022840"/>
    </source>
</evidence>
<evidence type="ECO:0000256" key="3">
    <source>
        <dbReference type="ARBA" id="ARBA00022598"/>
    </source>
</evidence>
<dbReference type="InterPro" id="IPR004154">
    <property type="entry name" value="Anticodon-bd"/>
</dbReference>
<evidence type="ECO:0000256" key="10">
    <source>
        <dbReference type="SAM" id="MobiDB-lite"/>
    </source>
</evidence>
<protein>
    <recommendedName>
        <fullName evidence="2">proline--tRNA ligase</fullName>
        <ecNumber evidence="2">6.1.1.15</ecNumber>
    </recommendedName>
    <alternativeName>
        <fullName evidence="8">Prolyl-tRNA synthetase</fullName>
    </alternativeName>
</protein>
<evidence type="ECO:0000256" key="4">
    <source>
        <dbReference type="ARBA" id="ARBA00022741"/>
    </source>
</evidence>
<dbReference type="InterPro" id="IPR002314">
    <property type="entry name" value="aa-tRNA-synt_IIb"/>
</dbReference>
<dbReference type="GO" id="GO:0006433">
    <property type="term" value="P:prolyl-tRNA aminoacylation"/>
    <property type="evidence" value="ECO:0007669"/>
    <property type="project" value="InterPro"/>
</dbReference>
<dbReference type="CDD" id="cd00861">
    <property type="entry name" value="ProRS_anticodon_short"/>
    <property type="match status" value="1"/>
</dbReference>
<dbReference type="InterPro" id="IPR033730">
    <property type="entry name" value="ProRS_core_prok"/>
</dbReference>
<dbReference type="Gene3D" id="3.30.930.10">
    <property type="entry name" value="Bira Bifunctional Protein, Domain 2"/>
    <property type="match status" value="2"/>
</dbReference>
<dbReference type="InterPro" id="IPR050062">
    <property type="entry name" value="Pro-tRNA_synthetase"/>
</dbReference>
<keyword evidence="5" id="KW-0067">ATP-binding</keyword>
<dbReference type="Proteomes" id="UP000800097">
    <property type="component" value="Unassembled WGS sequence"/>
</dbReference>
<dbReference type="SUPFAM" id="SSF52954">
    <property type="entry name" value="Class II aaRS ABD-related"/>
    <property type="match status" value="1"/>
</dbReference>
<proteinExistence type="inferred from homology"/>
<dbReference type="InterPro" id="IPR006195">
    <property type="entry name" value="aa-tRNA-synth_II"/>
</dbReference>
<keyword evidence="13" id="KW-1185">Reference proteome</keyword>
<name>A0A6A6JI02_WESOR</name>
<keyword evidence="3" id="KW-0436">Ligase</keyword>
<feature type="domain" description="Aminoacyl-transfer RNA synthetases class-II family profile" evidence="11">
    <location>
        <begin position="51"/>
        <end position="469"/>
    </location>
</feature>
<dbReference type="GO" id="GO:0005524">
    <property type="term" value="F:ATP binding"/>
    <property type="evidence" value="ECO:0007669"/>
    <property type="project" value="UniProtKB-KW"/>
</dbReference>
<dbReference type="InterPro" id="IPR044140">
    <property type="entry name" value="ProRS_anticodon_short"/>
</dbReference>
<dbReference type="SUPFAM" id="SSF55681">
    <property type="entry name" value="Class II aaRS and biotin synthetases"/>
    <property type="match status" value="1"/>
</dbReference>
<reference evidence="12" key="1">
    <citation type="journal article" date="2020" name="Stud. Mycol.">
        <title>101 Dothideomycetes genomes: a test case for predicting lifestyles and emergence of pathogens.</title>
        <authorList>
            <person name="Haridas S."/>
            <person name="Albert R."/>
            <person name="Binder M."/>
            <person name="Bloem J."/>
            <person name="Labutti K."/>
            <person name="Salamov A."/>
            <person name="Andreopoulos B."/>
            <person name="Baker S."/>
            <person name="Barry K."/>
            <person name="Bills G."/>
            <person name="Bluhm B."/>
            <person name="Cannon C."/>
            <person name="Castanera R."/>
            <person name="Culley D."/>
            <person name="Daum C."/>
            <person name="Ezra D."/>
            <person name="Gonzalez J."/>
            <person name="Henrissat B."/>
            <person name="Kuo A."/>
            <person name="Liang C."/>
            <person name="Lipzen A."/>
            <person name="Lutzoni F."/>
            <person name="Magnuson J."/>
            <person name="Mondo S."/>
            <person name="Nolan M."/>
            <person name="Ohm R."/>
            <person name="Pangilinan J."/>
            <person name="Park H.-J."/>
            <person name="Ramirez L."/>
            <person name="Alfaro M."/>
            <person name="Sun H."/>
            <person name="Tritt A."/>
            <person name="Yoshinaga Y."/>
            <person name="Zwiers L.-H."/>
            <person name="Turgeon B."/>
            <person name="Goodwin S."/>
            <person name="Spatafora J."/>
            <person name="Crous P."/>
            <person name="Grigoriev I."/>
        </authorList>
    </citation>
    <scope>NUCLEOTIDE SEQUENCE</scope>
    <source>
        <strain evidence="12">CBS 379.55</strain>
    </source>
</reference>
<dbReference type="GO" id="GO:0005739">
    <property type="term" value="C:mitochondrion"/>
    <property type="evidence" value="ECO:0007669"/>
    <property type="project" value="TreeGrafter"/>
</dbReference>
<evidence type="ECO:0000313" key="13">
    <source>
        <dbReference type="Proteomes" id="UP000800097"/>
    </source>
</evidence>
<dbReference type="InterPro" id="IPR002316">
    <property type="entry name" value="Pro-tRNA-ligase_IIa"/>
</dbReference>
<dbReference type="RefSeq" id="XP_033653720.1">
    <property type="nucleotide sequence ID" value="XM_033796979.1"/>
</dbReference>
<dbReference type="PRINTS" id="PR01046">
    <property type="entry name" value="TRNASYNTHPRO"/>
</dbReference>